<name>A2BN91_HYPBU</name>
<sequence>MAICRRLLRAIEWPTTLLVYGPAGSGKTLLALELTAHQCRSGKCLYITTEGVQFLERAAKLKLSADQLVVLQVFDYLDLLHIVNLRQLPLYNIVVLDSVSSIAREGSEEALRTLSLVSALLYRVYEEYMVPILYTAQLSWKPGEGEKPSGIKPLSLWLRAIARLERVGQRYRLIIEEPEHNRGWEFSYRITERGLVWLNC</sequence>
<protein>
    <submittedName>
        <fullName evidence="1">DNA repair and recombination protein radB</fullName>
    </submittedName>
</protein>
<keyword evidence="2" id="KW-1185">Reference proteome</keyword>
<gene>
    <name evidence="1" type="ordered locus">Hbut_1638</name>
</gene>
<reference evidence="1 2" key="1">
    <citation type="journal article" date="2007" name="Archaea">
        <title>The genome of Hyperthermus butylicus: a sulfur-reducing, peptide fermenting, neutrophilic Crenarchaeote growing up to 108 degrees C.</title>
        <authorList>
            <person name="Brugger K."/>
            <person name="Chen L."/>
            <person name="Stark M."/>
            <person name="Zibat A."/>
            <person name="Redder P."/>
            <person name="Ruepp A."/>
            <person name="Awayez M."/>
            <person name="She Q."/>
            <person name="Garrett R.A."/>
            <person name="Klenk H.P."/>
        </authorList>
    </citation>
    <scope>NUCLEOTIDE SEQUENCE [LARGE SCALE GENOMIC DNA]</scope>
    <source>
        <strain evidence="2">DSM 5456 / JCM 9403 / PLM1-5</strain>
    </source>
</reference>
<evidence type="ECO:0000313" key="2">
    <source>
        <dbReference type="Proteomes" id="UP000002593"/>
    </source>
</evidence>
<dbReference type="OrthoDB" id="17644at2157"/>
<dbReference type="InterPro" id="IPR027417">
    <property type="entry name" value="P-loop_NTPase"/>
</dbReference>
<proteinExistence type="predicted"/>
<dbReference type="Gene3D" id="3.40.50.300">
    <property type="entry name" value="P-loop containing nucleotide triphosphate hydrolases"/>
    <property type="match status" value="1"/>
</dbReference>
<dbReference type="KEGG" id="hbu:Hbut_1638"/>
<dbReference type="RefSeq" id="WP_011822770.1">
    <property type="nucleotide sequence ID" value="NC_008818.1"/>
</dbReference>
<dbReference type="GeneID" id="4782108"/>
<dbReference type="eggNOG" id="arCOG00417">
    <property type="taxonomic scope" value="Archaea"/>
</dbReference>
<dbReference type="HOGENOM" id="CLU_1329413_0_0_2"/>
<dbReference type="EMBL" id="CP000493">
    <property type="protein sequence ID" value="ABM81452.1"/>
    <property type="molecule type" value="Genomic_DNA"/>
</dbReference>
<dbReference type="AlphaFoldDB" id="A2BN91"/>
<organism evidence="1 2">
    <name type="scientific">Hyperthermus butylicus (strain DSM 5456 / JCM 9403 / PLM1-5)</name>
    <dbReference type="NCBI Taxonomy" id="415426"/>
    <lineage>
        <taxon>Archaea</taxon>
        <taxon>Thermoproteota</taxon>
        <taxon>Thermoprotei</taxon>
        <taxon>Desulfurococcales</taxon>
        <taxon>Pyrodictiaceae</taxon>
        <taxon>Hyperthermus</taxon>
    </lineage>
</organism>
<dbReference type="EnsemblBacteria" id="ABM81452">
    <property type="protein sequence ID" value="ABM81452"/>
    <property type="gene ID" value="Hbut_1638"/>
</dbReference>
<dbReference type="SUPFAM" id="SSF52540">
    <property type="entry name" value="P-loop containing nucleoside triphosphate hydrolases"/>
    <property type="match status" value="1"/>
</dbReference>
<evidence type="ECO:0000313" key="1">
    <source>
        <dbReference type="EMBL" id="ABM81452.1"/>
    </source>
</evidence>
<accession>A2BN91</accession>
<dbReference type="STRING" id="415426.Hbut_1638"/>
<dbReference type="Proteomes" id="UP000002593">
    <property type="component" value="Chromosome"/>
</dbReference>